<dbReference type="Gene3D" id="3.40.50.1980">
    <property type="entry name" value="Nitrogenase molybdenum iron protein domain"/>
    <property type="match status" value="1"/>
</dbReference>
<evidence type="ECO:0000256" key="1">
    <source>
        <dbReference type="ARBA" id="ARBA00004196"/>
    </source>
</evidence>
<evidence type="ECO:0000256" key="3">
    <source>
        <dbReference type="ARBA" id="ARBA00022729"/>
    </source>
</evidence>
<dbReference type="InterPro" id="IPR002491">
    <property type="entry name" value="ABC_transptr_periplasmic_BD"/>
</dbReference>
<dbReference type="KEGG" id="hanx:ABSL23_00515"/>
<dbReference type="RefSeq" id="WP_353633241.1">
    <property type="nucleotide sequence ID" value="NZ_CP159203.1"/>
</dbReference>
<sequence>MARDDHGREMPARRDVVRGGSALLGGGLLAGCLSGGDGTATDQTTAENTATETGADDQSYSVTMDPVGTVEFEEPPETWLAFLSTYGDMGIALGQIEGLRGLWDPEDVPTAFYDYLPGVDVSMDDVAAVAGESGFDKEVFYELDCDVHLVDPNWLGVLSDDWNGEDADEIGDAVGPFLGNYLRRRGDDWHDYPYYSLYEAFEKVAEAFRERERFEAFQSIHDDVLAEVESSLPAPEERPRVGLLSVNSDFEGGSFYAYPVQDGNNHKQYRDLGMRDAFAEHIQGNYANWDYEALLEVDPDAIVFQYGFSHVTESEFDDLMDALRDDPVGGRLSAVQNDRLYRGGASYQGPVVNLFQTEAAAKQFYPETFGEWRGMETFADDEEALFDRQAVADIINGDF</sequence>
<dbReference type="Pfam" id="PF01497">
    <property type="entry name" value="Peripla_BP_2"/>
    <property type="match status" value="1"/>
</dbReference>
<feature type="compositionally biased region" description="Low complexity" evidence="4">
    <location>
        <begin position="39"/>
        <end position="57"/>
    </location>
</feature>
<evidence type="ECO:0000313" key="6">
    <source>
        <dbReference type="EMBL" id="XCF15126.1"/>
    </source>
</evidence>
<dbReference type="SUPFAM" id="SSF53807">
    <property type="entry name" value="Helical backbone' metal receptor"/>
    <property type="match status" value="1"/>
</dbReference>
<reference evidence="6" key="1">
    <citation type="submission" date="2024-06" db="EMBL/GenBank/DDBJ databases">
        <title>Genome Sequence of an extremely halophilic archaeon isolated from Permian era halite, Salado Formation, Carlsbad, New Mexico: Halobacterium sp. strain NMX12-1.</title>
        <authorList>
            <person name="Sotoa L."/>
            <person name="DasSarma P."/>
            <person name="Anton B.P."/>
            <person name="Vincze T."/>
            <person name="Verma I."/>
            <person name="Eralp B."/>
            <person name="Powers D.W."/>
            <person name="Dozier B.L."/>
            <person name="Roberts R.J."/>
            <person name="DasSarma S."/>
        </authorList>
    </citation>
    <scope>NUCLEOTIDE SEQUENCE</scope>
    <source>
        <strain evidence="6">NMX12-1</strain>
        <plasmid evidence="6">pNMX12-1_234</plasmid>
    </source>
</reference>
<protein>
    <submittedName>
        <fullName evidence="6">ABC transporter substrate-binding protein</fullName>
    </submittedName>
</protein>
<accession>A0AAU8C8G3</accession>
<keyword evidence="2" id="KW-0813">Transport</keyword>
<keyword evidence="3" id="KW-0732">Signal</keyword>
<name>A0AAU8C8G3_9EURY</name>
<gene>
    <name evidence="6" type="ORF">ABSL23_00515</name>
</gene>
<dbReference type="EMBL" id="CP159203">
    <property type="protein sequence ID" value="XCF15126.1"/>
    <property type="molecule type" value="Genomic_DNA"/>
</dbReference>
<organism evidence="6">
    <name type="scientific">Halobacterium sp. NMX12-1</name>
    <dbReference type="NCBI Taxonomy" id="3166650"/>
    <lineage>
        <taxon>Archaea</taxon>
        <taxon>Methanobacteriati</taxon>
        <taxon>Methanobacteriota</taxon>
        <taxon>Stenosarchaea group</taxon>
        <taxon>Halobacteria</taxon>
        <taxon>Halobacteriales</taxon>
        <taxon>Halobacteriaceae</taxon>
        <taxon>Halobacterium</taxon>
    </lineage>
</organism>
<dbReference type="AlphaFoldDB" id="A0AAU8C8G3"/>
<evidence type="ECO:0000259" key="5">
    <source>
        <dbReference type="Pfam" id="PF01497"/>
    </source>
</evidence>
<dbReference type="InterPro" id="IPR051313">
    <property type="entry name" value="Bact_iron-sidero_bind"/>
</dbReference>
<evidence type="ECO:0000256" key="4">
    <source>
        <dbReference type="SAM" id="MobiDB-lite"/>
    </source>
</evidence>
<dbReference type="GeneID" id="91107587"/>
<proteinExistence type="predicted"/>
<feature type="region of interest" description="Disordered" evidence="4">
    <location>
        <begin position="39"/>
        <end position="58"/>
    </location>
</feature>
<comment type="subcellular location">
    <subcellularLocation>
        <location evidence="1">Cell envelope</location>
    </subcellularLocation>
</comment>
<dbReference type="PANTHER" id="PTHR30532">
    <property type="entry name" value="IRON III DICITRATE-BINDING PERIPLASMIC PROTEIN"/>
    <property type="match status" value="1"/>
</dbReference>
<dbReference type="PROSITE" id="PS51257">
    <property type="entry name" value="PROKAR_LIPOPROTEIN"/>
    <property type="match status" value="1"/>
</dbReference>
<feature type="domain" description="Fe/B12 periplasmic-binding" evidence="5">
    <location>
        <begin position="195"/>
        <end position="345"/>
    </location>
</feature>
<evidence type="ECO:0000256" key="2">
    <source>
        <dbReference type="ARBA" id="ARBA00022448"/>
    </source>
</evidence>
<keyword evidence="6" id="KW-0614">Plasmid</keyword>
<dbReference type="PANTHER" id="PTHR30532:SF1">
    <property type="entry name" value="IRON(3+)-HYDROXAMATE-BINDING PROTEIN FHUD"/>
    <property type="match status" value="1"/>
</dbReference>
<geneLocation type="plasmid" evidence="6">
    <name>pNMX12-1_234</name>
</geneLocation>